<comment type="similarity">
    <text evidence="1">Belongs to the PIGL family.</text>
</comment>
<protein>
    <recommendedName>
        <fullName evidence="2">N-acetylglucosaminylphosphatidylinositol deacetylase</fullName>
        <ecNumber evidence="2">3.5.1.89</ecNumber>
    </recommendedName>
</protein>
<dbReference type="EC" id="3.5.1.89" evidence="2"/>
<dbReference type="GO" id="GO:0000225">
    <property type="term" value="F:N-acetylglucosaminylphosphatidylinositol deacetylase activity"/>
    <property type="evidence" value="ECO:0007669"/>
    <property type="project" value="UniProtKB-EC"/>
</dbReference>
<dbReference type="PANTHER" id="PTHR12993">
    <property type="entry name" value="N-ACETYLGLUCOSAMINYL-PHOSPHATIDYLINOSITOL DE-N-ACETYLASE-RELATED"/>
    <property type="match status" value="1"/>
</dbReference>
<dbReference type="InterPro" id="IPR003737">
    <property type="entry name" value="GlcNAc_PI_deacetylase-related"/>
</dbReference>
<name>A0AA88IP77_TACVA</name>
<evidence type="ECO:0000256" key="1">
    <source>
        <dbReference type="ARBA" id="ARBA00006066"/>
    </source>
</evidence>
<organism evidence="3 4">
    <name type="scientific">Tachysurus vachellii</name>
    <name type="common">Darkbarbel catfish</name>
    <name type="synonym">Pelteobagrus vachellii</name>
    <dbReference type="NCBI Taxonomy" id="175792"/>
    <lineage>
        <taxon>Eukaryota</taxon>
        <taxon>Metazoa</taxon>
        <taxon>Chordata</taxon>
        <taxon>Craniata</taxon>
        <taxon>Vertebrata</taxon>
        <taxon>Euteleostomi</taxon>
        <taxon>Actinopterygii</taxon>
        <taxon>Neopterygii</taxon>
        <taxon>Teleostei</taxon>
        <taxon>Ostariophysi</taxon>
        <taxon>Siluriformes</taxon>
        <taxon>Bagridae</taxon>
        <taxon>Tachysurus</taxon>
    </lineage>
</organism>
<gene>
    <name evidence="3" type="ORF">Q7C36_022549</name>
</gene>
<keyword evidence="4" id="KW-1185">Reference proteome</keyword>
<sequence>MFVLLSVTLCFICYLLCLKLIYNRFNRLWPSSWNNILRSSSRAKGVNLLPIRDPIALTCENDARVLFVTAHPDDECMFFAPAIIKLTELNATVYLLCLSSGNYYNQGAQRKEELFSSCAVLGIPAHRVTIIDNKELQDDPKTEWSISLTAPLILKHITTYSINLVLTFDEGGVSGHANHIAIYKSLSHLAFVGRLPEDCQVLSLHTISILRKYLSIFELPISWLIPSSFFCILGPNEYKKAKEAMLHHRSQLLWFRHVYILLSRYMYVNTFRAVPMEKKKVRFY</sequence>
<dbReference type="GO" id="GO:0005783">
    <property type="term" value="C:endoplasmic reticulum"/>
    <property type="evidence" value="ECO:0007669"/>
    <property type="project" value="TreeGrafter"/>
</dbReference>
<dbReference type="PANTHER" id="PTHR12993:SF11">
    <property type="entry name" value="N-ACETYLGLUCOSAMINYL-PHOSPHATIDYLINOSITOL DE-N-ACETYLASE"/>
    <property type="match status" value="1"/>
</dbReference>
<dbReference type="EMBL" id="JAVHJS010000025">
    <property type="protein sequence ID" value="KAK2816278.1"/>
    <property type="molecule type" value="Genomic_DNA"/>
</dbReference>
<dbReference type="SUPFAM" id="SSF102588">
    <property type="entry name" value="LmbE-like"/>
    <property type="match status" value="1"/>
</dbReference>
<accession>A0AA88IP77</accession>
<comment type="caution">
    <text evidence="3">The sequence shown here is derived from an EMBL/GenBank/DDBJ whole genome shotgun (WGS) entry which is preliminary data.</text>
</comment>
<evidence type="ECO:0000256" key="2">
    <source>
        <dbReference type="ARBA" id="ARBA00012176"/>
    </source>
</evidence>
<dbReference type="Pfam" id="PF02585">
    <property type="entry name" value="PIG-L"/>
    <property type="match status" value="1"/>
</dbReference>
<evidence type="ECO:0000313" key="4">
    <source>
        <dbReference type="Proteomes" id="UP001187315"/>
    </source>
</evidence>
<proteinExistence type="inferred from homology"/>
<dbReference type="AlphaFoldDB" id="A0AA88IP77"/>
<dbReference type="Proteomes" id="UP001187315">
    <property type="component" value="Unassembled WGS sequence"/>
</dbReference>
<evidence type="ECO:0000313" key="3">
    <source>
        <dbReference type="EMBL" id="KAK2816278.1"/>
    </source>
</evidence>
<reference evidence="3" key="1">
    <citation type="submission" date="2023-08" db="EMBL/GenBank/DDBJ databases">
        <title>Pelteobagrus vachellii genome.</title>
        <authorList>
            <person name="Liu H."/>
        </authorList>
    </citation>
    <scope>NUCLEOTIDE SEQUENCE</scope>
    <source>
        <strain evidence="3">PRFRI_2022a</strain>
        <tissue evidence="3">Muscle</tissue>
    </source>
</reference>
<dbReference type="InterPro" id="IPR024078">
    <property type="entry name" value="LmbE-like_dom_sf"/>
</dbReference>
<dbReference type="Gene3D" id="3.40.50.10320">
    <property type="entry name" value="LmbE-like"/>
    <property type="match status" value="1"/>
</dbReference>